<proteinExistence type="predicted"/>
<evidence type="ECO:0000256" key="1">
    <source>
        <dbReference type="SAM" id="MobiDB-lite"/>
    </source>
</evidence>
<dbReference type="PANTHER" id="PTHR40038">
    <property type="entry name" value="MEMBRANE-ASSOCIATED PROTEIN TCAA"/>
    <property type="match status" value="1"/>
</dbReference>
<dbReference type="RefSeq" id="WP_014569415.1">
    <property type="nucleotide sequence ID" value="NC_013198.1"/>
</dbReference>
<keyword evidence="2" id="KW-0472">Membrane</keyword>
<evidence type="ECO:0000313" key="3">
    <source>
        <dbReference type="EMBL" id="BAI41496.1"/>
    </source>
</evidence>
<feature type="compositionally biased region" description="Polar residues" evidence="1">
    <location>
        <begin position="293"/>
        <end position="303"/>
    </location>
</feature>
<feature type="compositionally biased region" description="Acidic residues" evidence="1">
    <location>
        <begin position="280"/>
        <end position="290"/>
    </location>
</feature>
<dbReference type="KEGG" id="lrg:LRHM_0969"/>
<evidence type="ECO:0000313" key="4">
    <source>
        <dbReference type="Proteomes" id="UP000002067"/>
    </source>
</evidence>
<feature type="compositionally biased region" description="Low complexity" evidence="1">
    <location>
        <begin position="262"/>
        <end position="277"/>
    </location>
</feature>
<dbReference type="InterPro" id="IPR026870">
    <property type="entry name" value="Zinc_ribbon_dom"/>
</dbReference>
<feature type="region of interest" description="Disordered" evidence="1">
    <location>
        <begin position="34"/>
        <end position="70"/>
    </location>
</feature>
<sequence length="394" mass="42889">MQTPLKFCPNCGQPIKPNDDFCPNCGFDLRSARLQAQQTSENEASTPQPPTTPASTTAAAPAPTRHTPHSHRRWPWIVGIVVILIAGCAYLAGAAYYSQDRQVAELAEEMTSGDADDMAEVAVASDGTPLHEDDLKPLAQLIEDRHYRSLLNTLIRAKSTSGMVQVVKQGQEMLFFPKYKVKLGTTAVTVKTNLKNAALTLNQTPVQAANHNGQYTIANQLPGRYTLKLSGTHDGATKDFTRDVIVPLKGQAAALTLDAAAASSNTASSSSQASQTSRDTDDDDDDDYDDNGVTKTNRTYPSDTSKRNDNHSISGIVGRWESGDRATFNFNSDGTYTATNNNTPSNGTWEVVYRDDNILNIKFTKPDGTSVVEPFALDDGDLIETNLKIKWERD</sequence>
<dbReference type="Pfam" id="PF13240">
    <property type="entry name" value="Zn_Ribbon_1"/>
    <property type="match status" value="1"/>
</dbReference>
<keyword evidence="2" id="KW-1133">Transmembrane helix</keyword>
<reference evidence="3 4" key="1">
    <citation type="journal article" date="2009" name="J. Bacteriol.">
        <title>Complete genome sequence of the probiotic Lactobacillus rhamnosus ATCC 53103.</title>
        <authorList>
            <person name="Morita H."/>
            <person name="Toh H."/>
            <person name="Oshima K."/>
            <person name="Murakami M."/>
            <person name="Taylor T.D."/>
            <person name="Igimi S."/>
            <person name="Hattori M."/>
        </authorList>
    </citation>
    <scope>NUCLEOTIDE SEQUENCE [LARGE SCALE GENOMIC DNA]</scope>
    <source>
        <strain evidence="4">ATCC 53103 / LMG 18243 / GG [Tokyo]</strain>
    </source>
</reference>
<organism evidence="3 4">
    <name type="scientific">Lacticaseibacillus rhamnosus (strain ATCC 53103 / LMG 18243 / GG)</name>
    <name type="common">Lactobacillus rhamnosus</name>
    <dbReference type="NCBI Taxonomy" id="568703"/>
    <lineage>
        <taxon>Bacteria</taxon>
        <taxon>Bacillati</taxon>
        <taxon>Bacillota</taxon>
        <taxon>Bacilli</taxon>
        <taxon>Lactobacillales</taxon>
        <taxon>Lactobacillaceae</taxon>
        <taxon>Lacticaseibacillus</taxon>
    </lineage>
</organism>
<dbReference type="AlphaFoldDB" id="A0A7S7FNA0"/>
<keyword evidence="2" id="KW-0812">Transmembrane</keyword>
<dbReference type="PANTHER" id="PTHR40038:SF1">
    <property type="entry name" value="MEMBRANE-ASSOCIATED PROTEIN TCAA"/>
    <property type="match status" value="1"/>
</dbReference>
<dbReference type="EMBL" id="AP011548">
    <property type="protein sequence ID" value="BAI41496.1"/>
    <property type="molecule type" value="Genomic_DNA"/>
</dbReference>
<feature type="transmembrane region" description="Helical" evidence="2">
    <location>
        <begin position="74"/>
        <end position="97"/>
    </location>
</feature>
<dbReference type="KEGG" id="lrh:LGG_01012"/>
<feature type="region of interest" description="Disordered" evidence="1">
    <location>
        <begin position="262"/>
        <end position="318"/>
    </location>
</feature>
<evidence type="ECO:0000256" key="2">
    <source>
        <dbReference type="SAM" id="Phobius"/>
    </source>
</evidence>
<protein>
    <submittedName>
        <fullName evidence="3">Uncharacterized protein</fullName>
    </submittedName>
</protein>
<feature type="compositionally biased region" description="Polar residues" evidence="1">
    <location>
        <begin position="34"/>
        <end position="43"/>
    </location>
</feature>
<feature type="compositionally biased region" description="Low complexity" evidence="1">
    <location>
        <begin position="53"/>
        <end position="65"/>
    </location>
</feature>
<dbReference type="Proteomes" id="UP000002067">
    <property type="component" value="Chromosome"/>
</dbReference>
<gene>
    <name evidence="3" type="ordered locus">LRHM_0969</name>
</gene>
<name>A0A7S7FNA0_LACRG</name>
<accession>A0A7S7FNA0</accession>